<dbReference type="InterPro" id="IPR033170">
    <property type="entry name" value="Caspase-8_DED1"/>
</dbReference>
<evidence type="ECO:0000256" key="4">
    <source>
        <dbReference type="ARBA" id="ARBA00022490"/>
    </source>
</evidence>
<dbReference type="SMART" id="SM00115">
    <property type="entry name" value="CASc"/>
    <property type="match status" value="1"/>
</dbReference>
<dbReference type="GO" id="GO:0005634">
    <property type="term" value="C:nucleus"/>
    <property type="evidence" value="ECO:0007669"/>
    <property type="project" value="UniProtKB-SubCell"/>
</dbReference>
<comment type="catalytic activity">
    <reaction evidence="13">
        <text>Strict requirement for Asp at position P1 and has a preferred cleavage sequence of (Leu/Asp/Val)-Glu-Thr-Asp-|-(Gly/Ser/Ala).</text>
        <dbReference type="EC" id="3.4.22.61"/>
    </reaction>
</comment>
<dbReference type="CDD" id="cd08334">
    <property type="entry name" value="DED_Caspase_8_10_r2"/>
    <property type="match status" value="1"/>
</dbReference>
<dbReference type="GO" id="GO:0004197">
    <property type="term" value="F:cysteine-type endopeptidase activity"/>
    <property type="evidence" value="ECO:0007669"/>
    <property type="project" value="InterPro"/>
</dbReference>
<dbReference type="InterPro" id="IPR001875">
    <property type="entry name" value="DED_dom"/>
</dbReference>
<feature type="non-terminal residue" evidence="20">
    <location>
        <position position="1"/>
    </location>
</feature>
<evidence type="ECO:0000259" key="17">
    <source>
        <dbReference type="PROSITE" id="PS50168"/>
    </source>
</evidence>
<dbReference type="InterPro" id="IPR002138">
    <property type="entry name" value="Pept_C14_p10"/>
</dbReference>
<dbReference type="GO" id="GO:0006915">
    <property type="term" value="P:apoptotic process"/>
    <property type="evidence" value="ECO:0007669"/>
    <property type="project" value="UniProtKB-KW"/>
</dbReference>
<evidence type="ECO:0000256" key="2">
    <source>
        <dbReference type="ARBA" id="ARBA00004496"/>
    </source>
</evidence>
<proteinExistence type="inferred from homology"/>
<keyword evidence="9" id="KW-0378">Hydrolase</keyword>
<comment type="subcellular location">
    <subcellularLocation>
        <location evidence="2">Cytoplasm</location>
    </subcellularLocation>
    <subcellularLocation>
        <location evidence="1">Nucleus</location>
    </subcellularLocation>
</comment>
<dbReference type="EMBL" id="VXBX01009107">
    <property type="protein sequence ID" value="NXP28886.1"/>
    <property type="molecule type" value="Genomic_DNA"/>
</dbReference>
<evidence type="ECO:0000256" key="13">
    <source>
        <dbReference type="ARBA" id="ARBA00051626"/>
    </source>
</evidence>
<accession>A0A7L1Z1P8</accession>
<dbReference type="GO" id="GO:0006508">
    <property type="term" value="P:proteolysis"/>
    <property type="evidence" value="ECO:0007669"/>
    <property type="project" value="UniProtKB-KW"/>
</dbReference>
<evidence type="ECO:0000313" key="21">
    <source>
        <dbReference type="Proteomes" id="UP000580825"/>
    </source>
</evidence>
<evidence type="ECO:0000313" key="20">
    <source>
        <dbReference type="EMBL" id="NXP28886.1"/>
    </source>
</evidence>
<sequence length="470" mass="53920">MNTDFHKLLFEVSEALATDELASLKFLSLEHIPMRKLETIQEPKDFFKVLQEKDMINAGDLAFLKELLYRIGRMDLLDAHLGSSREQMERELQVRGRARVSAYRQLLFEIAEDLTPEDVRNVKFMLQSKLPKNKLHNNTSMLQVLMEMERNGIIREDDLTMLKDILKGFRADLKKKIDIYEEKKKENYSKEELHYPVSVSVNPGVQGAEGETRHLPVETYKMENNPHGYCVILNYILNNPHCNRKGTVKDGEAVKKVFKWLQFETVEHMDLDAKEILNKVKEYSERDHRNMDCFVCFIFFHDEKDKIKGIDDESVNIKDLVSCFSESNCPSLAGKPKVFFIQACQGSVGHPAVPAEADSPGDAEMDATTLTSIPDLVDVLVGVRTVQDCLSFHRSETGSIYMQCLCDKMELLCPRGIDLVTILTAVNKEAREKEFKVWKPEGKLKIETQIITTLQKQLIFKIPQGQPSEK</sequence>
<dbReference type="InterPro" id="IPR033139">
    <property type="entry name" value="Caspase_cys_AS"/>
</dbReference>
<feature type="domain" description="Caspase family p20" evidence="19">
    <location>
        <begin position="226"/>
        <end position="348"/>
    </location>
</feature>
<dbReference type="PRINTS" id="PR00376">
    <property type="entry name" value="IL1BCENZYME"/>
</dbReference>
<dbReference type="InterPro" id="IPR011600">
    <property type="entry name" value="Pept_C14_caspase"/>
</dbReference>
<comment type="caution">
    <text evidence="20">The sequence shown here is derived from an EMBL/GenBank/DDBJ whole genome shotgun (WGS) entry which is preliminary data.</text>
</comment>
<keyword evidence="4" id="KW-0963">Cytoplasm</keyword>
<evidence type="ECO:0000256" key="6">
    <source>
        <dbReference type="ARBA" id="ARBA00022670"/>
    </source>
</evidence>
<evidence type="ECO:0000256" key="8">
    <source>
        <dbReference type="ARBA" id="ARBA00022737"/>
    </source>
</evidence>
<dbReference type="GO" id="GO:0005886">
    <property type="term" value="C:plasma membrane"/>
    <property type="evidence" value="ECO:0007669"/>
    <property type="project" value="UniProtKB-ARBA"/>
</dbReference>
<dbReference type="PROSITE" id="PS50168">
    <property type="entry name" value="DED"/>
    <property type="match status" value="2"/>
</dbReference>
<dbReference type="PROSITE" id="PS50208">
    <property type="entry name" value="CASPASE_P20"/>
    <property type="match status" value="1"/>
</dbReference>
<dbReference type="PANTHER" id="PTHR48169">
    <property type="entry name" value="DED DOMAIN-CONTAINING PROTEIN"/>
    <property type="match status" value="1"/>
</dbReference>
<reference evidence="20 21" key="1">
    <citation type="submission" date="2019-09" db="EMBL/GenBank/DDBJ databases">
        <title>Bird 10,000 Genomes (B10K) Project - Family phase.</title>
        <authorList>
            <person name="Zhang G."/>
        </authorList>
    </citation>
    <scope>NUCLEOTIDE SEQUENCE [LARGE SCALE GENOMIC DNA]</scope>
    <source>
        <strain evidence="20">B10K-DU-002-46</strain>
        <tissue evidence="20">Muscle</tissue>
    </source>
</reference>
<evidence type="ECO:0000256" key="7">
    <source>
        <dbReference type="ARBA" id="ARBA00022703"/>
    </source>
</evidence>
<keyword evidence="11" id="KW-0865">Zymogen</keyword>
<dbReference type="InterPro" id="IPR015917">
    <property type="entry name" value="Pept_C14A"/>
</dbReference>
<dbReference type="PROSITE" id="PS50207">
    <property type="entry name" value="CASPASE_P10"/>
    <property type="match status" value="1"/>
</dbReference>
<protein>
    <recommendedName>
        <fullName evidence="15">Caspase-8</fullName>
        <ecNumber evidence="14">3.4.22.61</ecNumber>
    </recommendedName>
</protein>
<dbReference type="Pfam" id="PF01335">
    <property type="entry name" value="DED"/>
    <property type="match status" value="2"/>
</dbReference>
<dbReference type="InterPro" id="IPR029030">
    <property type="entry name" value="Caspase-like_dom_sf"/>
</dbReference>
<dbReference type="Pfam" id="PF00656">
    <property type="entry name" value="Peptidase_C14"/>
    <property type="match status" value="1"/>
</dbReference>
<dbReference type="Gene3D" id="1.10.533.10">
    <property type="entry name" value="Death Domain, Fas"/>
    <property type="match status" value="2"/>
</dbReference>
<dbReference type="SMART" id="SM00031">
    <property type="entry name" value="DED"/>
    <property type="match status" value="2"/>
</dbReference>
<dbReference type="FunFam" id="3.40.50.1460:FF:000008">
    <property type="entry name" value="caspase-8 isoform X1"/>
    <property type="match status" value="1"/>
</dbReference>
<dbReference type="FunFam" id="1.10.533.10:FF:000016">
    <property type="entry name" value="CASP8 and FADD-like apoptosis regulator"/>
    <property type="match status" value="1"/>
</dbReference>
<evidence type="ECO:0000256" key="1">
    <source>
        <dbReference type="ARBA" id="ARBA00004123"/>
    </source>
</evidence>
<evidence type="ECO:0000259" key="18">
    <source>
        <dbReference type="PROSITE" id="PS50207"/>
    </source>
</evidence>
<dbReference type="AlphaFoldDB" id="A0A7L1Z1P8"/>
<keyword evidence="21" id="KW-1185">Reference proteome</keyword>
<keyword evidence="6" id="KW-0645">Protease</keyword>
<comment type="similarity">
    <text evidence="3 16">Belongs to the peptidase C14A family.</text>
</comment>
<dbReference type="PROSITE" id="PS01122">
    <property type="entry name" value="CASPASE_CYS"/>
    <property type="match status" value="1"/>
</dbReference>
<feature type="domain" description="DED" evidence="17">
    <location>
        <begin position="4"/>
        <end position="82"/>
    </location>
</feature>
<dbReference type="GO" id="GO:0043065">
    <property type="term" value="P:positive regulation of apoptotic process"/>
    <property type="evidence" value="ECO:0007669"/>
    <property type="project" value="UniProtKB-ARBA"/>
</dbReference>
<dbReference type="GO" id="GO:0051604">
    <property type="term" value="P:protein maturation"/>
    <property type="evidence" value="ECO:0007669"/>
    <property type="project" value="UniProtKB-ARBA"/>
</dbReference>
<evidence type="ECO:0000256" key="9">
    <source>
        <dbReference type="ARBA" id="ARBA00022801"/>
    </source>
</evidence>
<evidence type="ECO:0000256" key="16">
    <source>
        <dbReference type="RuleBase" id="RU003971"/>
    </source>
</evidence>
<keyword evidence="8" id="KW-0677">Repeat</keyword>
<keyword evidence="5" id="KW-0597">Phosphoprotein</keyword>
<dbReference type="EC" id="3.4.22.61" evidence="14"/>
<keyword evidence="10" id="KW-0788">Thiol protease</keyword>
<evidence type="ECO:0000256" key="10">
    <source>
        <dbReference type="ARBA" id="ARBA00022807"/>
    </source>
</evidence>
<evidence type="ECO:0000256" key="3">
    <source>
        <dbReference type="ARBA" id="ARBA00010134"/>
    </source>
</evidence>
<evidence type="ECO:0000256" key="11">
    <source>
        <dbReference type="ARBA" id="ARBA00023145"/>
    </source>
</evidence>
<keyword evidence="7" id="KW-0053">Apoptosis</keyword>
<dbReference type="InterPro" id="IPR001309">
    <property type="entry name" value="Pept_C14_p20"/>
</dbReference>
<dbReference type="InterPro" id="IPR011029">
    <property type="entry name" value="DEATH-like_dom_sf"/>
</dbReference>
<feature type="domain" description="Caspase family p10" evidence="18">
    <location>
        <begin position="369"/>
        <end position="462"/>
    </location>
</feature>
<dbReference type="SUPFAM" id="SSF47986">
    <property type="entry name" value="DEATH domain"/>
    <property type="match status" value="2"/>
</dbReference>
<feature type="domain" description="DED" evidence="17">
    <location>
        <begin position="102"/>
        <end position="179"/>
    </location>
</feature>
<evidence type="ECO:0000259" key="19">
    <source>
        <dbReference type="PROSITE" id="PS50208"/>
    </source>
</evidence>
<feature type="non-terminal residue" evidence="20">
    <location>
        <position position="470"/>
    </location>
</feature>
<evidence type="ECO:0000256" key="14">
    <source>
        <dbReference type="ARBA" id="ARBA00066479"/>
    </source>
</evidence>
<dbReference type="GO" id="GO:0032991">
    <property type="term" value="C:protein-containing complex"/>
    <property type="evidence" value="ECO:0007669"/>
    <property type="project" value="UniProtKB-ARBA"/>
</dbReference>
<evidence type="ECO:0000256" key="12">
    <source>
        <dbReference type="ARBA" id="ARBA00023242"/>
    </source>
</evidence>
<name>A0A7L1Z1P8_9PASS</name>
<dbReference type="CDD" id="cd08333">
    <property type="entry name" value="DED_Caspase_8_r1"/>
    <property type="match status" value="1"/>
</dbReference>
<dbReference type="Gene3D" id="3.40.50.1460">
    <property type="match status" value="1"/>
</dbReference>
<organism evidence="20 21">
    <name type="scientific">Scytalopus superciliaris</name>
    <dbReference type="NCBI Taxonomy" id="312124"/>
    <lineage>
        <taxon>Eukaryota</taxon>
        <taxon>Metazoa</taxon>
        <taxon>Chordata</taxon>
        <taxon>Craniata</taxon>
        <taxon>Vertebrata</taxon>
        <taxon>Euteleostomi</taxon>
        <taxon>Archelosauria</taxon>
        <taxon>Archosauria</taxon>
        <taxon>Dinosauria</taxon>
        <taxon>Saurischia</taxon>
        <taxon>Theropoda</taxon>
        <taxon>Coelurosauria</taxon>
        <taxon>Aves</taxon>
        <taxon>Neognathae</taxon>
        <taxon>Neoaves</taxon>
        <taxon>Telluraves</taxon>
        <taxon>Australaves</taxon>
        <taxon>Passeriformes</taxon>
        <taxon>Rhinocryptidae</taxon>
        <taxon>Scytalopus</taxon>
    </lineage>
</organism>
<evidence type="ECO:0000256" key="5">
    <source>
        <dbReference type="ARBA" id="ARBA00022553"/>
    </source>
</evidence>
<dbReference type="GO" id="GO:0005737">
    <property type="term" value="C:cytoplasm"/>
    <property type="evidence" value="ECO:0007669"/>
    <property type="project" value="UniProtKB-SubCell"/>
</dbReference>
<dbReference type="Proteomes" id="UP000580825">
    <property type="component" value="Unassembled WGS sequence"/>
</dbReference>
<gene>
    <name evidence="20" type="primary">Casp8_1</name>
    <name evidence="20" type="ORF">SCYSUP_R09261</name>
</gene>
<keyword evidence="12" id="KW-0539">Nucleus</keyword>
<evidence type="ECO:0000256" key="15">
    <source>
        <dbReference type="ARBA" id="ARBA00068172"/>
    </source>
</evidence>
<dbReference type="PANTHER" id="PTHR48169:SF7">
    <property type="entry name" value="CASPASE 10"/>
    <property type="match status" value="1"/>
</dbReference>
<dbReference type="SUPFAM" id="SSF52129">
    <property type="entry name" value="Caspase-like"/>
    <property type="match status" value="1"/>
</dbReference>